<dbReference type="EMBL" id="JAUJLE010000170">
    <property type="protein sequence ID" value="KAK0972352.1"/>
    <property type="molecule type" value="Genomic_DNA"/>
</dbReference>
<evidence type="ECO:0000313" key="7">
    <source>
        <dbReference type="Proteomes" id="UP001175353"/>
    </source>
</evidence>
<dbReference type="PANTHER" id="PTHR46865">
    <property type="entry name" value="OXIDOREDUCTASE-RELATED"/>
    <property type="match status" value="1"/>
</dbReference>
<keyword evidence="4" id="KW-0472">Membrane</keyword>
<dbReference type="InterPro" id="IPR051704">
    <property type="entry name" value="FAD_aromatic-hydroxylase"/>
</dbReference>
<keyword evidence="2" id="KW-0274">FAD</keyword>
<dbReference type="Gene3D" id="3.30.9.30">
    <property type="match status" value="1"/>
</dbReference>
<protein>
    <recommendedName>
        <fullName evidence="5">FAD-binding domain-containing protein</fullName>
    </recommendedName>
</protein>
<dbReference type="GO" id="GO:0016491">
    <property type="term" value="F:oxidoreductase activity"/>
    <property type="evidence" value="ECO:0007669"/>
    <property type="project" value="UniProtKB-KW"/>
</dbReference>
<dbReference type="Proteomes" id="UP001175353">
    <property type="component" value="Unassembled WGS sequence"/>
</dbReference>
<dbReference type="PRINTS" id="PR00420">
    <property type="entry name" value="RNGMNOXGNASE"/>
</dbReference>
<dbReference type="GO" id="GO:0071949">
    <property type="term" value="F:FAD binding"/>
    <property type="evidence" value="ECO:0007669"/>
    <property type="project" value="InterPro"/>
</dbReference>
<name>A0AAN6KAK3_9PEZI</name>
<dbReference type="Gene3D" id="3.50.50.60">
    <property type="entry name" value="FAD/NAD(P)-binding domain"/>
    <property type="match status" value="1"/>
</dbReference>
<gene>
    <name evidence="6" type="ORF">LTR91_015208</name>
</gene>
<sequence length="435" mass="48157">MADISVTAMSPSTPNVLISGSGIAGSVFAFWLLRAYPRANITIVERSPSLRLTGASVDIRSSAVDIIQYMGLEAEIRRNCTGEKGLSFVRSDGSPIATLGATGRTDIQTITSEFEIFRGALASIFLNPIKEHVQLIFNESVADFHQNEKRHTVDVTFATSKQTKTYDLLVAADGFTSRIRSKILHSSDPREQIRDKGVHVAYFTVNKDLLHSQFAKWHNDTRGRAVFLRPDPHPSGRTRANLMIISTPQDTERKVRLDCALSEGNESYMRLMEEYFQDCGWLSQEVLAGMRESEDVYCSPQVAVRSPRLHVGRVVLLGDAGYATPGIGTSLAITGGYVLAGELLRHPDDFGAALREYEGLMQPFVRNNDGIGEQAMQYLNPQTVRGIAVRDAYLRVMGLVMWSGVGQLIMMVVAWLGWKEKKLAMPAYPWPAVKG</sequence>
<feature type="transmembrane region" description="Helical" evidence="4">
    <location>
        <begin position="392"/>
        <end position="418"/>
    </location>
</feature>
<keyword evidence="3" id="KW-0560">Oxidoreductase</keyword>
<dbReference type="Pfam" id="PF01494">
    <property type="entry name" value="FAD_binding_3"/>
    <property type="match status" value="1"/>
</dbReference>
<comment type="caution">
    <text evidence="6">The sequence shown here is derived from an EMBL/GenBank/DDBJ whole genome shotgun (WGS) entry which is preliminary data.</text>
</comment>
<dbReference type="InterPro" id="IPR036188">
    <property type="entry name" value="FAD/NAD-bd_sf"/>
</dbReference>
<evidence type="ECO:0000256" key="2">
    <source>
        <dbReference type="ARBA" id="ARBA00022827"/>
    </source>
</evidence>
<evidence type="ECO:0000256" key="3">
    <source>
        <dbReference type="ARBA" id="ARBA00023002"/>
    </source>
</evidence>
<dbReference type="AlphaFoldDB" id="A0AAN6KAK3"/>
<evidence type="ECO:0000313" key="6">
    <source>
        <dbReference type="EMBL" id="KAK0972352.1"/>
    </source>
</evidence>
<dbReference type="SUPFAM" id="SSF51905">
    <property type="entry name" value="FAD/NAD(P)-binding domain"/>
    <property type="match status" value="1"/>
</dbReference>
<organism evidence="6 7">
    <name type="scientific">Friedmanniomyces endolithicus</name>
    <dbReference type="NCBI Taxonomy" id="329885"/>
    <lineage>
        <taxon>Eukaryota</taxon>
        <taxon>Fungi</taxon>
        <taxon>Dikarya</taxon>
        <taxon>Ascomycota</taxon>
        <taxon>Pezizomycotina</taxon>
        <taxon>Dothideomycetes</taxon>
        <taxon>Dothideomycetidae</taxon>
        <taxon>Mycosphaerellales</taxon>
        <taxon>Teratosphaeriaceae</taxon>
        <taxon>Friedmanniomyces</taxon>
    </lineage>
</organism>
<feature type="transmembrane region" description="Helical" evidence="4">
    <location>
        <begin position="16"/>
        <end position="33"/>
    </location>
</feature>
<evidence type="ECO:0000256" key="4">
    <source>
        <dbReference type="SAM" id="Phobius"/>
    </source>
</evidence>
<dbReference type="PANTHER" id="PTHR46865:SF2">
    <property type="entry name" value="MONOOXYGENASE"/>
    <property type="match status" value="1"/>
</dbReference>
<keyword evidence="4" id="KW-1133">Transmembrane helix</keyword>
<evidence type="ECO:0000256" key="1">
    <source>
        <dbReference type="ARBA" id="ARBA00022630"/>
    </source>
</evidence>
<proteinExistence type="predicted"/>
<accession>A0AAN6KAK3</accession>
<keyword evidence="1" id="KW-0285">Flavoprotein</keyword>
<reference evidence="6" key="1">
    <citation type="submission" date="2023-06" db="EMBL/GenBank/DDBJ databases">
        <title>Black Yeasts Isolated from many extreme environments.</title>
        <authorList>
            <person name="Coleine C."/>
            <person name="Stajich J.E."/>
            <person name="Selbmann L."/>
        </authorList>
    </citation>
    <scope>NUCLEOTIDE SEQUENCE</scope>
    <source>
        <strain evidence="6">CCFEE 5200</strain>
    </source>
</reference>
<keyword evidence="7" id="KW-1185">Reference proteome</keyword>
<feature type="domain" description="FAD-binding" evidence="5">
    <location>
        <begin position="15"/>
        <end position="337"/>
    </location>
</feature>
<dbReference type="InterPro" id="IPR002938">
    <property type="entry name" value="FAD-bd"/>
</dbReference>
<evidence type="ECO:0000259" key="5">
    <source>
        <dbReference type="Pfam" id="PF01494"/>
    </source>
</evidence>
<keyword evidence="4" id="KW-0812">Transmembrane</keyword>